<protein>
    <submittedName>
        <fullName evidence="5">Putative secreted protein (Por secretion system target)</fullName>
    </submittedName>
</protein>
<feature type="domain" description="Secretion system C-terminal sorting" evidence="4">
    <location>
        <begin position="1355"/>
        <end position="1424"/>
    </location>
</feature>
<dbReference type="InterPro" id="IPR013519">
    <property type="entry name" value="Int_alpha_beta-p"/>
</dbReference>
<dbReference type="GO" id="GO:0009897">
    <property type="term" value="C:external side of plasma membrane"/>
    <property type="evidence" value="ECO:0007669"/>
    <property type="project" value="TreeGrafter"/>
</dbReference>
<name>A0A4Q7MUL6_9BACT</name>
<reference evidence="5 6" key="1">
    <citation type="submission" date="2019-02" db="EMBL/GenBank/DDBJ databases">
        <title>Genomic Encyclopedia of Type Strains, Phase IV (KMG-IV): sequencing the most valuable type-strain genomes for metagenomic binning, comparative biology and taxonomic classification.</title>
        <authorList>
            <person name="Goeker M."/>
        </authorList>
    </citation>
    <scope>NUCLEOTIDE SEQUENCE [LARGE SCALE GENOMIC DNA]</scope>
    <source>
        <strain evidence="5 6">DSM 18116</strain>
    </source>
</reference>
<organism evidence="5 6">
    <name type="scientific">Pseudobacter ginsenosidimutans</name>
    <dbReference type="NCBI Taxonomy" id="661488"/>
    <lineage>
        <taxon>Bacteria</taxon>
        <taxon>Pseudomonadati</taxon>
        <taxon>Bacteroidota</taxon>
        <taxon>Chitinophagia</taxon>
        <taxon>Chitinophagales</taxon>
        <taxon>Chitinophagaceae</taxon>
        <taxon>Pseudobacter</taxon>
    </lineage>
</organism>
<dbReference type="RefSeq" id="WP_130542142.1">
    <property type="nucleotide sequence ID" value="NZ_CP042431.1"/>
</dbReference>
<evidence type="ECO:0000256" key="3">
    <source>
        <dbReference type="ARBA" id="ARBA00023180"/>
    </source>
</evidence>
<dbReference type="GO" id="GO:0007229">
    <property type="term" value="P:integrin-mediated signaling pathway"/>
    <property type="evidence" value="ECO:0007669"/>
    <property type="project" value="TreeGrafter"/>
</dbReference>
<evidence type="ECO:0000313" key="5">
    <source>
        <dbReference type="EMBL" id="RZS71664.1"/>
    </source>
</evidence>
<keyword evidence="6" id="KW-1185">Reference proteome</keyword>
<keyword evidence="3" id="KW-0325">Glycoprotein</keyword>
<dbReference type="InterPro" id="IPR013517">
    <property type="entry name" value="FG-GAP"/>
</dbReference>
<dbReference type="GO" id="GO:0005178">
    <property type="term" value="F:integrin binding"/>
    <property type="evidence" value="ECO:0007669"/>
    <property type="project" value="TreeGrafter"/>
</dbReference>
<gene>
    <name evidence="5" type="ORF">EV199_3572</name>
</gene>
<evidence type="ECO:0000313" key="6">
    <source>
        <dbReference type="Proteomes" id="UP000293874"/>
    </source>
</evidence>
<dbReference type="GO" id="GO:0033627">
    <property type="term" value="P:cell adhesion mediated by integrin"/>
    <property type="evidence" value="ECO:0007669"/>
    <property type="project" value="TreeGrafter"/>
</dbReference>
<evidence type="ECO:0000256" key="1">
    <source>
        <dbReference type="ARBA" id="ARBA00022729"/>
    </source>
</evidence>
<dbReference type="PANTHER" id="PTHR23220">
    <property type="entry name" value="INTEGRIN ALPHA"/>
    <property type="match status" value="1"/>
</dbReference>
<dbReference type="GO" id="GO:0098609">
    <property type="term" value="P:cell-cell adhesion"/>
    <property type="evidence" value="ECO:0007669"/>
    <property type="project" value="TreeGrafter"/>
</dbReference>
<dbReference type="InterPro" id="IPR026444">
    <property type="entry name" value="Secre_tail"/>
</dbReference>
<dbReference type="Gene3D" id="2.130.10.130">
    <property type="entry name" value="Integrin alpha, N-terminal"/>
    <property type="match status" value="7"/>
</dbReference>
<dbReference type="SUPFAM" id="SSF69318">
    <property type="entry name" value="Integrin alpha N-terminal domain"/>
    <property type="match status" value="6"/>
</dbReference>
<dbReference type="InterPro" id="IPR028994">
    <property type="entry name" value="Integrin_alpha_N"/>
</dbReference>
<dbReference type="OrthoDB" id="883622at2"/>
<evidence type="ECO:0000256" key="2">
    <source>
        <dbReference type="ARBA" id="ARBA00022737"/>
    </source>
</evidence>
<accession>A0A4Q7MUL6</accession>
<dbReference type="SMART" id="SM00191">
    <property type="entry name" value="Int_alpha"/>
    <property type="match status" value="14"/>
</dbReference>
<dbReference type="Pfam" id="PF13517">
    <property type="entry name" value="FG-GAP_3"/>
    <property type="match status" value="1"/>
</dbReference>
<dbReference type="PRINTS" id="PR01185">
    <property type="entry name" value="INTEGRINA"/>
</dbReference>
<evidence type="ECO:0000259" key="4">
    <source>
        <dbReference type="Pfam" id="PF18962"/>
    </source>
</evidence>
<dbReference type="GO" id="GO:0007160">
    <property type="term" value="P:cell-matrix adhesion"/>
    <property type="evidence" value="ECO:0007669"/>
    <property type="project" value="TreeGrafter"/>
</dbReference>
<sequence>MLKIISLSVALLAWPVITNLKELKTDHLTTDVNFQYKPTLTLAKKTPTEQPPMADTNALKQSGWFSEAIRILKQQEYEFRETPEKEEYTTSNRRNNLFFTYSENGFKVSPREKNPAWRIAFNLDKKQIGKGEWEIAGKQATYQTENIDVQYINNEAGMRQNFIVKKPTSPGEDEKIILQIKTGLTIKLQTDRLQFSSNGGLVMQYDQLKVWDANGQPLAASFEKSNKDFCIHVQSSDAVYPIIIDPVSSTPASILEENQAGAQFGVAVASAGDVNGDGYSDVIIGAKNYDRGQVNEGAVFAYYGSAAGLSTTASYTVDQHHPEGAFGSSVSTAGDVNGDGYSDVIVGAPKFKIRFDEQGVAFLYLGSPTGLNTNFSTYIEGSDYYSNLGTSVSCAGDVNGDGYSDVIVGVRAHYYPVMNRGAAIVRYGSPTGLAGITVLTDYIEGVSPMVNSEFGSSVAGAGDVNGDGYSDVIVGAFKGGSSISTSGDGRAYVFHGSPTGVNRNWSFVEIGSYSTAQRLGTSVACAGDVNGDGYSDVIIGIPFYNNGLVVGAVMVRYGSSAGISSGNLIMGVQASQLFGNSLAGAGDVNGDGFSDIIVGSPFYDNGELNEGRADIFYGSPAGINDTRHPVGEGNQASAAYGGAVASAGDVNGDGFSDVIVGAYNFDNPDVDEGIVYVYHGSASGISAGPSSLRESNSADARMGASIAYAGDVNGDGYSDVVVGAPNYSNGESFEGAIYVYHGSATGIPSTPSAFIEMNRGFTTLGFSVAGAGDVNGDGYADIIAGAPNYSNGENTEGACWVFLGSPTGINTTPAFTFESNQVDAQLGVSVAGAGDVNGDGYGDVIVGANKFSHGQATEGVVFVFHGSSTGINPAVAAILERDQTGSRFGGAVSGAGDVNGDGYSDVIVGANVFSNGQANEGAAFVYYGSASGLNTATSVLLEGNLAAARFGFSVCGAGDVNGDGFSDVFVGAIDFSNGHTQEGAVYVFHGSSSGINTTAAIRIERNMNLAQFGYSVGANDVNGDGYNDLLAGAIGYSNIEATEGAIYVYHGSPAGISNTMADRRESNVANAAMGFAISGAGDLNGDGYGDIVAGAPVYANGQSSEGAFYVFSGNNPGSGLNKMLSLFNSDLTTRIDKSNFGSGDFGVKIWGRSFLGRSKGKLVWETRSNGQAYSGAQITNSTQFTATQAAYSDLGVHGLEFSVLVNKLSAGPYTQVRARVKYDPVTALTGQMYGPWLYVPDLVAGKSMGALPVDLVSFKAEWIRKGQTAQVKFITDNESGICCYKIEKSIDGVQFAAIGKLPAKNSGTRIQYNFVDNNATAQKQFYRLKIISQDGTVEYSNLQWLQSNQVIEVTVFPNPTAGKLQLRLNSAYTSLRGQIMNASGQIVKQLNRLSAASQTIDIPVNDLSSGTYFLLLQSGEGQQVLQFVKQ</sequence>
<dbReference type="GO" id="GO:0008305">
    <property type="term" value="C:integrin complex"/>
    <property type="evidence" value="ECO:0007669"/>
    <property type="project" value="InterPro"/>
</dbReference>
<dbReference type="Pfam" id="PF18962">
    <property type="entry name" value="Por_Secre_tail"/>
    <property type="match status" value="1"/>
</dbReference>
<dbReference type="InterPro" id="IPR000413">
    <property type="entry name" value="Integrin_alpha"/>
</dbReference>
<dbReference type="Proteomes" id="UP000293874">
    <property type="component" value="Unassembled WGS sequence"/>
</dbReference>
<keyword evidence="1" id="KW-0732">Signal</keyword>
<dbReference type="NCBIfam" id="TIGR04183">
    <property type="entry name" value="Por_Secre_tail"/>
    <property type="match status" value="1"/>
</dbReference>
<dbReference type="PANTHER" id="PTHR23220:SF122">
    <property type="entry name" value="INTEGRIN ALPHA-PS1"/>
    <property type="match status" value="1"/>
</dbReference>
<comment type="caution">
    <text evidence="5">The sequence shown here is derived from an EMBL/GenBank/DDBJ whole genome shotgun (WGS) entry which is preliminary data.</text>
</comment>
<keyword evidence="2" id="KW-0677">Repeat</keyword>
<dbReference type="Pfam" id="PF01839">
    <property type="entry name" value="FG-GAP"/>
    <property type="match status" value="12"/>
</dbReference>
<dbReference type="PROSITE" id="PS51470">
    <property type="entry name" value="FG_GAP"/>
    <property type="match status" value="14"/>
</dbReference>
<proteinExistence type="predicted"/>
<dbReference type="EMBL" id="SGXA01000002">
    <property type="protein sequence ID" value="RZS71664.1"/>
    <property type="molecule type" value="Genomic_DNA"/>
</dbReference>